<evidence type="ECO:0000259" key="1">
    <source>
        <dbReference type="Pfam" id="PF18096"/>
    </source>
</evidence>
<dbReference type="SUPFAM" id="SSF53335">
    <property type="entry name" value="S-adenosyl-L-methionine-dependent methyltransferases"/>
    <property type="match status" value="1"/>
</dbReference>
<dbReference type="Pfam" id="PF18096">
    <property type="entry name" value="Thump_like"/>
    <property type="match status" value="1"/>
</dbReference>
<comment type="caution">
    <text evidence="2">The sequence shown here is derived from an EMBL/GenBank/DDBJ whole genome shotgun (WGS) entry which is preliminary data.</text>
</comment>
<keyword evidence="2" id="KW-0808">Transferase</keyword>
<evidence type="ECO:0000313" key="3">
    <source>
        <dbReference type="Proteomes" id="UP000578449"/>
    </source>
</evidence>
<keyword evidence="2" id="KW-0489">Methyltransferase</keyword>
<sequence>MTAASLLRRDHSAELVSAALTQAQLRARAAVKFGAAAARMYFTPDGLEQATRAEVAAHRARRLAGAAGASGAGGRGRVADLCCGIGGDLLALAAAGCAVEGFERDELTAAVARANIEALGLSGAATVRTAGAAEADPGRYDAVFIDPARRTSARRVFDPMAYSPPWPEVMEIAAAAPAACVKAAPGLPYEFVPEGAEVEWVSYRGEVKEAAIWLGAAVPEHAPEAGTGGFLRRATLQPSGVTLTGGGEPRQAERGPAGRYLYEPDGAAIRAHLVAEVADIVRGRLLDPHIAYITGDEPVSTPWASCYEILEMMPFSGKRLRAALRERNVGTVTIKKRGSAVDIERLRRDLRLSGDESLVVVLTRIDDKPYALLCAPVVPANATAN</sequence>
<gene>
    <name evidence="2" type="ORF">HNP84_009156</name>
</gene>
<dbReference type="InterPro" id="IPR041497">
    <property type="entry name" value="Thump-like"/>
</dbReference>
<dbReference type="Proteomes" id="UP000578449">
    <property type="component" value="Unassembled WGS sequence"/>
</dbReference>
<evidence type="ECO:0000313" key="2">
    <source>
        <dbReference type="EMBL" id="MBB5139393.1"/>
    </source>
</evidence>
<dbReference type="InterPro" id="IPR029063">
    <property type="entry name" value="SAM-dependent_MTases_sf"/>
</dbReference>
<dbReference type="EMBL" id="JACHGN010000029">
    <property type="protein sequence ID" value="MBB5139393.1"/>
    <property type="molecule type" value="Genomic_DNA"/>
</dbReference>
<dbReference type="AlphaFoldDB" id="A0A840PMZ4"/>
<protein>
    <submittedName>
        <fullName evidence="2">SAM-dependent methyltransferase</fullName>
    </submittedName>
</protein>
<dbReference type="Gene3D" id="3.40.50.150">
    <property type="entry name" value="Vaccinia Virus protein VP39"/>
    <property type="match status" value="1"/>
</dbReference>
<name>A0A840PMZ4_9ACTN</name>
<keyword evidence="3" id="KW-1185">Reference proteome</keyword>
<dbReference type="GO" id="GO:0032259">
    <property type="term" value="P:methylation"/>
    <property type="evidence" value="ECO:0007669"/>
    <property type="project" value="UniProtKB-KW"/>
</dbReference>
<reference evidence="2 3" key="1">
    <citation type="submission" date="2020-08" db="EMBL/GenBank/DDBJ databases">
        <title>Genomic Encyclopedia of Type Strains, Phase IV (KMG-IV): sequencing the most valuable type-strain genomes for metagenomic binning, comparative biology and taxonomic classification.</title>
        <authorList>
            <person name="Goeker M."/>
        </authorList>
    </citation>
    <scope>NUCLEOTIDE SEQUENCE [LARGE SCALE GENOMIC DNA]</scope>
    <source>
        <strain evidence="2 3">DSM 45615</strain>
    </source>
</reference>
<proteinExistence type="predicted"/>
<accession>A0A840PMZ4</accession>
<feature type="domain" description="THUMP-like" evidence="1">
    <location>
        <begin position="305"/>
        <end position="376"/>
    </location>
</feature>
<organism evidence="2 3">
    <name type="scientific">Thermocatellispora tengchongensis</name>
    <dbReference type="NCBI Taxonomy" id="1073253"/>
    <lineage>
        <taxon>Bacteria</taxon>
        <taxon>Bacillati</taxon>
        <taxon>Actinomycetota</taxon>
        <taxon>Actinomycetes</taxon>
        <taxon>Streptosporangiales</taxon>
        <taxon>Streptosporangiaceae</taxon>
        <taxon>Thermocatellispora</taxon>
    </lineage>
</organism>
<dbReference type="GO" id="GO:0008168">
    <property type="term" value="F:methyltransferase activity"/>
    <property type="evidence" value="ECO:0007669"/>
    <property type="project" value="UniProtKB-KW"/>
</dbReference>